<dbReference type="GO" id="GO:0005096">
    <property type="term" value="F:GTPase activator activity"/>
    <property type="evidence" value="ECO:0007669"/>
    <property type="project" value="TreeGrafter"/>
</dbReference>
<dbReference type="InterPro" id="IPR015943">
    <property type="entry name" value="WD40/YVTN_repeat-like_dom_sf"/>
</dbReference>
<dbReference type="GO" id="GO:0019905">
    <property type="term" value="F:syntaxin binding"/>
    <property type="evidence" value="ECO:0007669"/>
    <property type="project" value="TreeGrafter"/>
</dbReference>
<protein>
    <recommendedName>
        <fullName evidence="4">WD repeat-containing protein 55 homolog</fullName>
    </recommendedName>
</protein>
<dbReference type="Gene3D" id="2.130.10.10">
    <property type="entry name" value="YVTN repeat-like/Quinoprotein amine dehydrogenase"/>
    <property type="match status" value="1"/>
</dbReference>
<dbReference type="GO" id="GO:0005886">
    <property type="term" value="C:plasma membrane"/>
    <property type="evidence" value="ECO:0007669"/>
    <property type="project" value="TreeGrafter"/>
</dbReference>
<name>A0A6H5ILI0_9HYME</name>
<feature type="region of interest" description="Disordered" evidence="1">
    <location>
        <begin position="184"/>
        <end position="224"/>
    </location>
</feature>
<feature type="compositionally biased region" description="Polar residues" evidence="1">
    <location>
        <begin position="188"/>
        <end position="205"/>
    </location>
</feature>
<evidence type="ECO:0000313" key="3">
    <source>
        <dbReference type="Proteomes" id="UP000479190"/>
    </source>
</evidence>
<reference evidence="2 3" key="1">
    <citation type="submission" date="2020-02" db="EMBL/GenBank/DDBJ databases">
        <authorList>
            <person name="Ferguson B K."/>
        </authorList>
    </citation>
    <scope>NUCLEOTIDE SEQUENCE [LARGE SCALE GENOMIC DNA]</scope>
</reference>
<dbReference type="GO" id="GO:0031201">
    <property type="term" value="C:SNARE complex"/>
    <property type="evidence" value="ECO:0007669"/>
    <property type="project" value="TreeGrafter"/>
</dbReference>
<dbReference type="PANTHER" id="PTHR10241:SF25">
    <property type="entry name" value="TOMOSYN, ISOFORM C"/>
    <property type="match status" value="1"/>
</dbReference>
<dbReference type="OrthoDB" id="19944at2759"/>
<dbReference type="GO" id="GO:0006887">
    <property type="term" value="P:exocytosis"/>
    <property type="evidence" value="ECO:0007669"/>
    <property type="project" value="TreeGrafter"/>
</dbReference>
<dbReference type="PANTHER" id="PTHR10241">
    <property type="entry name" value="LETHAL 2 GIANT LARVAE PROTEIN"/>
    <property type="match status" value="1"/>
</dbReference>
<gene>
    <name evidence="2" type="ORF">TBRA_LOCUS9274</name>
</gene>
<sequence length="224" mass="25281">MLIGYETGQMVFWDLKTKQAEFRWQADEPLRSISWHHEGKQFMCSHTDGSLTTWLVRQAKPINVTHPHAKSTKDGEPEPCKAIQKVEWKLSRSGHYHLKSLCKSQTRCINCGENNRSDAECPTKETDNACATLNFSRVLRNGHRQDRACAMRTLIAYEGVICIARHPPVWSAYLEMRDGDAGLHPSSRGCTSTSLPASNQRSTTHFIRRDVRDSRRTSAGPTGG</sequence>
<dbReference type="AlphaFoldDB" id="A0A6H5ILI0"/>
<evidence type="ECO:0000313" key="2">
    <source>
        <dbReference type="EMBL" id="CAB0037445.1"/>
    </source>
</evidence>
<dbReference type="SUPFAM" id="SSF117289">
    <property type="entry name" value="Nucleoporin domain"/>
    <property type="match status" value="1"/>
</dbReference>
<evidence type="ECO:0008006" key="4">
    <source>
        <dbReference type="Google" id="ProtNLM"/>
    </source>
</evidence>
<keyword evidence="3" id="KW-1185">Reference proteome</keyword>
<dbReference type="Proteomes" id="UP000479190">
    <property type="component" value="Unassembled WGS sequence"/>
</dbReference>
<dbReference type="GO" id="GO:0045159">
    <property type="term" value="F:myosin II binding"/>
    <property type="evidence" value="ECO:0007669"/>
    <property type="project" value="TreeGrafter"/>
</dbReference>
<dbReference type="GO" id="GO:0006893">
    <property type="term" value="P:Golgi to plasma membrane transport"/>
    <property type="evidence" value="ECO:0007669"/>
    <property type="project" value="TreeGrafter"/>
</dbReference>
<dbReference type="EMBL" id="CADCXV010000854">
    <property type="protein sequence ID" value="CAB0037445.1"/>
    <property type="molecule type" value="Genomic_DNA"/>
</dbReference>
<accession>A0A6H5ILI0</accession>
<proteinExistence type="predicted"/>
<feature type="compositionally biased region" description="Basic and acidic residues" evidence="1">
    <location>
        <begin position="207"/>
        <end position="216"/>
    </location>
</feature>
<evidence type="ECO:0000256" key="1">
    <source>
        <dbReference type="SAM" id="MobiDB-lite"/>
    </source>
</evidence>
<organism evidence="2 3">
    <name type="scientific">Trichogramma brassicae</name>
    <dbReference type="NCBI Taxonomy" id="86971"/>
    <lineage>
        <taxon>Eukaryota</taxon>
        <taxon>Metazoa</taxon>
        <taxon>Ecdysozoa</taxon>
        <taxon>Arthropoda</taxon>
        <taxon>Hexapoda</taxon>
        <taxon>Insecta</taxon>
        <taxon>Pterygota</taxon>
        <taxon>Neoptera</taxon>
        <taxon>Endopterygota</taxon>
        <taxon>Hymenoptera</taxon>
        <taxon>Apocrita</taxon>
        <taxon>Proctotrupomorpha</taxon>
        <taxon>Chalcidoidea</taxon>
        <taxon>Trichogrammatidae</taxon>
        <taxon>Trichogramma</taxon>
    </lineage>
</organism>